<sequence length="3424" mass="342841">MAASFAGDASYTLSNATNSLNISPKPVTVTSTAGQSKVYGQNDPTAFAYTTTALVGTETLSGSLTRVAGSNVGTYAINQGTVTNANNTNYDITFVPASFAITAKTLTPAIVAASKAYDGTATATLNSQTVTGMVNNEQVGLAVTAATFDTKNVGTGKTVTATGLSLTGAAASNYVLAANATATSLADITAKSVTVTADANQSKVYGQTDPTYTYSGTLLGTDTFTGALSRVAGSNVGSYAYTLGTLSAGSNYSLSLASGSTFAITKATPTVLATGGSFTYDANAHAGSYMATGVGTPAENLTASLSYAGVSPTVYPASATAPTNAGTYTVTATYTASANYNGASDSKALTINRANPSLTATAATNLTYNATAKDGSYTLIGVGTDLSSATATLSYSGTGSTTYGPSATAPANAGTYSVTASFAGNTNYNAATTAATAFAIGKATPTVIVVVGGPYTYSNTAKAVSNATVTGVDGASLGNATVVYQQNGSAVSPVNAGAYDVYASYAGNANYNSASDNSKQLVIGKAALSVTADDKSRTYGDANPAFTASYSGFVNGETLATSGVSGAPAVSTTATTASSVGAYPITASAGTLAAANYSFTYTNGTLTINKATPVVTWNNPANITYGTALSATQLNATATVAGTFTYTPAADTKLPAGAGQNLSASFVPMDRTNYTSPIGTSTVINVDKAVLTITADNKIKNYDGLVYSGFTYTPSGFVNGDNSNVIGGSISYAGAATTATNASTTPYLLSPVVTALTAANYSFAPADGSLTINKASATITLSNLTQTYDGSAKTVTATTNPVGLTGVALTYDAASTAPTNAGSYAVLAALTDANYQASDATGTLVINKADQTITVGTPAPASATYNTTFTVAATASSGLPVSYGSTTPLSNAAASYRMNSGTGTGTVTYSQAGDNNYNAAPDVTVNVSATKANATINVPDYSVTYDGQVHAASGQASGINSATQASVDLSNLLSYGAGVTNVPGGSATWSFAGDNNYNSASGSATVGITQATPTIALTVGGPYLYDGNQHGVSSATVTGVGGASLGNASVAYQQNNALATPLNAGLYDVTASFAGNSNYAAAAPQTGTLTINKADATVNITPYSGTYDGAAHSLTGTATGVSGESLNNSLSFGTSFTNVPGGTATWTFTGGTNYKDKTSTAAVAISKATPTVALNLAPSYTYTGSAQPVTGTVTGVQNTSLGAANVTYKAAGASSFGTTAPVTVGIYDVKGAFDGDGNYNPAETQGSMSIGKAVATVTLGSLNPTYDGLAKAATATTSATGTSTYTFTYDGSTTAPTNAGSYAVVATLNNDNFSGSANGTLVIAQASNAITFGPLGDKTFGDASFNLTASATSGDNVVFTVAGGPATISGNTLTITGAGNVTVTASEAGNANYVAAAPVQQTFTVAPATPIVTWAPLSAINYGTSLAGLLNATATFAGSPVQGSFEYKQDATVVTDATVLDANSSAYPLRVTFTPSSSNYGSAGMDNALTVRKVDQHISWSAPTAITYGAALSGTQLNATVTGVNGGSAPGTLTYTPAAATVLRAGTHTLSVTAAATTNYNEATTTVDLQVMPAAQTITFTALGNKTYGDADFTVSASTTSPLPITFSATGAATVSGNTVQITGAGQATITATQAGDNDYQAATSVSQSFTIDKAVAQLNITGLTHVFNGTAKGATVTTVPTGLSTVNVTYNGSATLPINAGSYTVDASLTNDNYVGSATAKLEIAKASQTITVVTPAPNTAVYNTNFTVAASASSGLPVSYGSTGKLTNTGATYTMTSGTGSGKVTYSQGGDDNYEPATMVEATVAATKASATLALVQDDLQQTYNGSARTVGTTTNPDGLSGVSVNYSPVASPTDAGTYQVTASLSNDDYAATDATGTLHIDQAGVTVTVSGFSGAYNGLPHGATAYSAIGATGLKLMSAVTLDYTGTPNGTAPNSYHSTVAPTDAGDYIVTATYPGSTNYATANNSANITIGKANQAITWTDPAAIFYGTALSGRQLNARTSGDGALTYSPVAGTVLSAGPQSLSVNAAATNNYNAANASVHLTVNHAQLVITANSRSKIYGDDVTFTGTEFTSSGLVNGNSVTSVTLTSTGAPASAAYSATGYAIVPSAAVGTGLENYDIAYADGLLSMHQKSLTIAATNRSKVYGTAYPLGATITAADFTATGLVNGNTVTGVTLASAGEAAAAGVNTPGYAITPSMAVGSGLDNYDIAYQASGKLEVTKAALSVVAADKAKTYGQPNPTLTGTLTGVMNNDLITEAYSTSATATSGVGPYAIVADVNATSDVLANYTLTKTNATLTINKALLTYAATAVTRTYGTTNPALAGTVTGFVANDTQASATTGTLAFTTTATSASNVGSYAITGSGLSAANYNFCQAPHNATAFTITKATPVLTWNNPADITYGTALSATQLNATAANASTPVVGVFTYSPAAGAKLSAGAGQTMSVNFLPTDLANYNTPATAYATINVNKATLTVTAGNRMKTYGDVLTLGTSAFTTSGLVYNDAVNSVVLTSTGAAVTAAVGSYDVEPSAASGTGLSNYTVNYVNGTLAVGRKGLTITASNRTKTYGDAVTFAGTEFTTPVGALVNGDVISNVTLASAGAAATVSVGTSPIMASAAIGTGLDNYIINYVDGTLTIGQKGLTITAGNRTKIYGDALTLGNSAFIPVGLVNGDVVASVALTSVGTINTASVGSYDIAPSTAVAGTNTITRLATSLGNYAITYVTTGSDAGKLTVTPAMLTVANTNRSKTYGQTLANADYAGTLVGVLNNDGITVTRSSTGSLATSNVGTYDIIGALVDPNNKLGNYTASNPVGTLTVNKAQLTITADNKSKTYDGKVYTAFTYTPSGFVNNETASVISGAVTYTGAATTAIDASATSYTLTPVVTALTATNYSFAPANGTLTIGKAPLTVSADDKGKLYGQANPTFTGTLTGVMNGDNITKAYSTTATVTTGVGTYAIVADVTATPAVLANYNLTKTNGTLTISRQTAELTYTGLESVATSCTTCGAAVLTLSATLRDVAAASSGNITTAKIRFLLDGLPVVNTSSSNGAITDPQGWTTVGLVNSTDTKTGTVLVKKNVDIGAADASNYTLSIEVGGSTAGSGNYTVASTADEASTVINVYKPLNDFITGGGYVAPTASSGSYASDAGRRTNFGFNVRYNKSGKSLQGTINIIFRRTETDAVTGVRTLHTYQIKGNAMTSLTVNSQNALAKTAVFNGKANMQDVTNPLQAVSVVGNMTLQVTMTDRGTPGTNDQIGVTVFDNSGGIFYSSNWATTSTSELYLQGGNLVVNSGTLAARNAITTDSSSTSSPSNTTGNSITQTISEAAADANTTKLGNGTLLELYPNPMAAQGTVHFHTEKGGKAQVYLYNQLGALVATLYNAEVQSGQEYYVPVQTEKLAAGVYLCRLISNGKVENQRINVVK</sequence>
<feature type="domain" description="MBG" evidence="2">
    <location>
        <begin position="691"/>
        <end position="771"/>
    </location>
</feature>
<dbReference type="InterPro" id="IPR026444">
    <property type="entry name" value="Secre_tail"/>
</dbReference>
<dbReference type="InterPro" id="IPR041248">
    <property type="entry name" value="YDG"/>
</dbReference>
<proteinExistence type="predicted"/>
<evidence type="ECO:0000313" key="5">
    <source>
        <dbReference type="Proteomes" id="UP000645610"/>
    </source>
</evidence>
<feature type="domain" description="MBG" evidence="2">
    <location>
        <begin position="2476"/>
        <end position="2552"/>
    </location>
</feature>
<feature type="domain" description="MBG" evidence="2">
    <location>
        <begin position="2559"/>
        <end position="2638"/>
    </location>
</feature>
<reference evidence="4 5" key="1">
    <citation type="submission" date="2020-11" db="EMBL/GenBank/DDBJ databases">
        <authorList>
            <person name="Kim M.K."/>
        </authorList>
    </citation>
    <scope>NUCLEOTIDE SEQUENCE [LARGE SCALE GENOMIC DNA]</scope>
    <source>
        <strain evidence="4 5">BT439</strain>
    </source>
</reference>
<feature type="domain" description="MBG" evidence="3">
    <location>
        <begin position="1657"/>
        <end position="1729"/>
    </location>
</feature>
<feature type="domain" description="MBG" evidence="2">
    <location>
        <begin position="2308"/>
        <end position="2378"/>
    </location>
</feature>
<protein>
    <submittedName>
        <fullName evidence="4">T9SS type A sorting domain-containing protein</fullName>
    </submittedName>
</protein>
<feature type="domain" description="MBG" evidence="3">
    <location>
        <begin position="1025"/>
        <end position="1094"/>
    </location>
</feature>
<dbReference type="InterPro" id="IPR041286">
    <property type="entry name" value="MBG_2"/>
</dbReference>
<evidence type="ECO:0000259" key="1">
    <source>
        <dbReference type="Pfam" id="PF18657"/>
    </source>
</evidence>
<dbReference type="Gene3D" id="3.30.160.710">
    <property type="match status" value="5"/>
</dbReference>
<dbReference type="Pfam" id="PF18676">
    <property type="entry name" value="MBG_2"/>
    <property type="match status" value="13"/>
</dbReference>
<dbReference type="RefSeq" id="WP_196288146.1">
    <property type="nucleotide sequence ID" value="NZ_JADQDP010000004.1"/>
</dbReference>
<feature type="domain" description="MBG" evidence="2">
    <location>
        <begin position="2910"/>
        <end position="2984"/>
    </location>
</feature>
<feature type="domain" description="MBG" evidence="2">
    <location>
        <begin position="528"/>
        <end position="607"/>
    </location>
</feature>
<feature type="domain" description="MBG" evidence="2">
    <location>
        <begin position="27"/>
        <end position="99"/>
    </location>
</feature>
<feature type="domain" description="MBG" evidence="2">
    <location>
        <begin position="2644"/>
        <end position="2725"/>
    </location>
</feature>
<feature type="domain" description="MBG" evidence="3">
    <location>
        <begin position="1820"/>
        <end position="1886"/>
    </location>
</feature>
<feature type="domain" description="MBG" evidence="3">
    <location>
        <begin position="286"/>
        <end position="354"/>
    </location>
</feature>
<feature type="domain" description="MBG" evidence="3">
    <location>
        <begin position="777"/>
        <end position="849"/>
    </location>
</feature>
<feature type="domain" description="MBG" evidence="3">
    <location>
        <begin position="1255"/>
        <end position="1327"/>
    </location>
</feature>
<evidence type="ECO:0000313" key="4">
    <source>
        <dbReference type="EMBL" id="MBF9143814.1"/>
    </source>
</evidence>
<dbReference type="Proteomes" id="UP000645610">
    <property type="component" value="Unassembled WGS sequence"/>
</dbReference>
<feature type="domain" description="YDG" evidence="1">
    <location>
        <begin position="102"/>
        <end position="180"/>
    </location>
</feature>
<accession>A0A931BH32</accession>
<name>A0A931BH32_9BACT</name>
<dbReference type="Pfam" id="PF18887">
    <property type="entry name" value="MBG_3"/>
    <property type="match status" value="6"/>
</dbReference>
<comment type="caution">
    <text evidence="4">The sequence shown here is derived from an EMBL/GenBank/DDBJ whole genome shotgun (WGS) entry which is preliminary data.</text>
</comment>
<dbReference type="NCBIfam" id="TIGR04183">
    <property type="entry name" value="Por_Secre_tail"/>
    <property type="match status" value="1"/>
</dbReference>
<dbReference type="Pfam" id="PF18657">
    <property type="entry name" value="YDG"/>
    <property type="match status" value="1"/>
</dbReference>
<feature type="domain" description="MBG" evidence="2">
    <location>
        <begin position="2138"/>
        <end position="2217"/>
    </location>
</feature>
<feature type="domain" description="MBG" evidence="2">
    <location>
        <begin position="2824"/>
        <end position="2904"/>
    </location>
</feature>
<dbReference type="EMBL" id="JADQDP010000004">
    <property type="protein sequence ID" value="MBF9143814.1"/>
    <property type="molecule type" value="Genomic_DNA"/>
</dbReference>
<evidence type="ECO:0000259" key="2">
    <source>
        <dbReference type="Pfam" id="PF18676"/>
    </source>
</evidence>
<feature type="domain" description="MBG" evidence="2">
    <location>
        <begin position="2228"/>
        <end position="2302"/>
    </location>
</feature>
<gene>
    <name evidence="4" type="ORF">I2I01_19365</name>
</gene>
<keyword evidence="5" id="KW-1185">Reference proteome</keyword>
<organism evidence="4 5">
    <name type="scientific">Hymenobacter properus</name>
    <dbReference type="NCBI Taxonomy" id="2791026"/>
    <lineage>
        <taxon>Bacteria</taxon>
        <taxon>Pseudomonadati</taxon>
        <taxon>Bacteroidota</taxon>
        <taxon>Cytophagia</taxon>
        <taxon>Cytophagales</taxon>
        <taxon>Hymenobacteraceae</taxon>
        <taxon>Hymenobacter</taxon>
    </lineage>
</organism>
<dbReference type="InterPro" id="IPR043772">
    <property type="entry name" value="MBG_3"/>
</dbReference>
<evidence type="ECO:0000259" key="3">
    <source>
        <dbReference type="Pfam" id="PF18887"/>
    </source>
</evidence>
<feature type="domain" description="MBG" evidence="2">
    <location>
        <begin position="193"/>
        <end position="260"/>
    </location>
</feature>
<feature type="domain" description="MBG" evidence="2">
    <location>
        <begin position="2053"/>
        <end position="2131"/>
    </location>
</feature>